<proteinExistence type="inferred from homology"/>
<evidence type="ECO:0000256" key="3">
    <source>
        <dbReference type="ARBA" id="ARBA00030771"/>
    </source>
</evidence>
<dbReference type="NCBIfam" id="TIGR04539">
    <property type="entry name" value="tRNA_cyclodipep"/>
    <property type="match status" value="1"/>
</dbReference>
<keyword evidence="5" id="KW-1185">Reference proteome</keyword>
<sequence length="242" mass="27470">MTTTTTTLLSASHKAAYDLRSDGITTEGRSTVLLVSVGADYHEGEKLAATIDLINRSNFGRCAIAVADTLQRHNLSGGTDVDRHARARIAGDQWIARNIGYLDQIDCPTNILRWDFALSHPRYGDLYDAIEHAYETDEPYRHAIDSTIDRFIERRLSREPDVDQEAVRKSCRAYLLEECPIIMPLWAHEGFDYVIYPQRISAAMGRTRELFVEPEHPDRVAWLPLRFKKRKSALHSGAGDEQ</sequence>
<organism evidence="4 5">
    <name type="scientific">Nocardia tenerifensis</name>
    <dbReference type="NCBI Taxonomy" id="228006"/>
    <lineage>
        <taxon>Bacteria</taxon>
        <taxon>Bacillati</taxon>
        <taxon>Actinomycetota</taxon>
        <taxon>Actinomycetes</taxon>
        <taxon>Mycobacteriales</taxon>
        <taxon>Nocardiaceae</taxon>
        <taxon>Nocardia</taxon>
    </lineage>
</organism>
<accession>A0A318KG34</accession>
<dbReference type="Gene3D" id="3.40.50.11710">
    <property type="entry name" value="Cyclodipeptide synthase"/>
    <property type="match status" value="1"/>
</dbReference>
<evidence type="ECO:0000313" key="4">
    <source>
        <dbReference type="EMBL" id="PXX71133.1"/>
    </source>
</evidence>
<reference evidence="4 5" key="1">
    <citation type="submission" date="2018-05" db="EMBL/GenBank/DDBJ databases">
        <title>Genomic Encyclopedia of Type Strains, Phase IV (KMG-IV): sequencing the most valuable type-strain genomes for metagenomic binning, comparative biology and taxonomic classification.</title>
        <authorList>
            <person name="Goeker M."/>
        </authorList>
    </citation>
    <scope>NUCLEOTIDE SEQUENCE [LARGE SCALE GENOMIC DNA]</scope>
    <source>
        <strain evidence="4 5">DSM 44704</strain>
    </source>
</reference>
<dbReference type="Proteomes" id="UP000247569">
    <property type="component" value="Unassembled WGS sequence"/>
</dbReference>
<dbReference type="OrthoDB" id="4097697at2"/>
<dbReference type="EMBL" id="QJKF01000001">
    <property type="protein sequence ID" value="PXX71133.1"/>
    <property type="molecule type" value="Genomic_DNA"/>
</dbReference>
<keyword evidence="2" id="KW-0808">Transferase</keyword>
<dbReference type="GO" id="GO:0016755">
    <property type="term" value="F:aminoacyltransferase activity"/>
    <property type="evidence" value="ECO:0007669"/>
    <property type="project" value="InterPro"/>
</dbReference>
<protein>
    <recommendedName>
        <fullName evidence="3">Cyclodipeptide synthase</fullName>
    </recommendedName>
</protein>
<dbReference type="InterPro" id="IPR038622">
    <property type="entry name" value="CDPS_sf"/>
</dbReference>
<evidence type="ECO:0000256" key="1">
    <source>
        <dbReference type="ARBA" id="ARBA00006034"/>
    </source>
</evidence>
<dbReference type="RefSeq" id="WP_040741344.1">
    <property type="nucleotide sequence ID" value="NZ_QJKF01000001.1"/>
</dbReference>
<evidence type="ECO:0000256" key="2">
    <source>
        <dbReference type="ARBA" id="ARBA00022679"/>
    </source>
</evidence>
<dbReference type="InterPro" id="IPR030903">
    <property type="entry name" value="CDPS"/>
</dbReference>
<comment type="similarity">
    <text evidence="1">Belongs to the CDPS family.</text>
</comment>
<dbReference type="AlphaFoldDB" id="A0A318KG34"/>
<dbReference type="Pfam" id="PF16715">
    <property type="entry name" value="CDPS"/>
    <property type="match status" value="1"/>
</dbReference>
<evidence type="ECO:0000313" key="5">
    <source>
        <dbReference type="Proteomes" id="UP000247569"/>
    </source>
</evidence>
<gene>
    <name evidence="4" type="ORF">DFR70_101555</name>
</gene>
<comment type="caution">
    <text evidence="4">The sequence shown here is derived from an EMBL/GenBank/DDBJ whole genome shotgun (WGS) entry which is preliminary data.</text>
</comment>
<name>A0A318KG34_9NOCA</name>